<dbReference type="Proteomes" id="UP000245627">
    <property type="component" value="Unassembled WGS sequence"/>
</dbReference>
<dbReference type="SUPFAM" id="SSF50985">
    <property type="entry name" value="RCC1/BLIP-II"/>
    <property type="match status" value="2"/>
</dbReference>
<evidence type="ECO:0000313" key="7">
    <source>
        <dbReference type="Proteomes" id="UP000245627"/>
    </source>
</evidence>
<organism evidence="6 7">
    <name type="scientific">Sphingobacterium corticibacter</name>
    <dbReference type="NCBI Taxonomy" id="2171749"/>
    <lineage>
        <taxon>Bacteria</taxon>
        <taxon>Pseudomonadati</taxon>
        <taxon>Bacteroidota</taxon>
        <taxon>Sphingobacteriia</taxon>
        <taxon>Sphingobacteriales</taxon>
        <taxon>Sphingobacteriaceae</taxon>
        <taxon>Sphingobacterium</taxon>
    </lineage>
</organism>
<feature type="region of interest" description="Disordered" evidence="3">
    <location>
        <begin position="154"/>
        <end position="177"/>
    </location>
</feature>
<comment type="caution">
    <text evidence="6">The sequence shown here is derived from an EMBL/GenBank/DDBJ whole genome shotgun (WGS) entry which is preliminary data.</text>
</comment>
<feature type="region of interest" description="Disordered" evidence="3">
    <location>
        <begin position="96"/>
        <end position="125"/>
    </location>
</feature>
<dbReference type="PROSITE" id="PS51257">
    <property type="entry name" value="PROKAR_LIPOPROTEIN"/>
    <property type="match status" value="1"/>
</dbReference>
<dbReference type="InterPro" id="IPR009091">
    <property type="entry name" value="RCC1/BLIP-II"/>
</dbReference>
<dbReference type="EMBL" id="QDKG01000002">
    <property type="protein sequence ID" value="PVH25509.1"/>
    <property type="molecule type" value="Genomic_DNA"/>
</dbReference>
<evidence type="ECO:0000256" key="4">
    <source>
        <dbReference type="SAM" id="SignalP"/>
    </source>
</evidence>
<dbReference type="PROSITE" id="PS50012">
    <property type="entry name" value="RCC1_3"/>
    <property type="match status" value="2"/>
</dbReference>
<feature type="domain" description="DUF4988" evidence="5">
    <location>
        <begin position="35"/>
        <end position="106"/>
    </location>
</feature>
<dbReference type="PANTHER" id="PTHR22872:SF10">
    <property type="entry name" value="ULTRAVIOLET-B RECEPTOR UVR8"/>
    <property type="match status" value="1"/>
</dbReference>
<dbReference type="AlphaFoldDB" id="A0A2T8HJ91"/>
<evidence type="ECO:0000259" key="5">
    <source>
        <dbReference type="Pfam" id="PF16378"/>
    </source>
</evidence>
<dbReference type="Pfam" id="PF00415">
    <property type="entry name" value="RCC1"/>
    <property type="match status" value="1"/>
</dbReference>
<dbReference type="Pfam" id="PF13540">
    <property type="entry name" value="RCC1_2"/>
    <property type="match status" value="2"/>
</dbReference>
<keyword evidence="1" id="KW-0677">Repeat</keyword>
<proteinExistence type="predicted"/>
<sequence>MKRYAILLTSLLMLLGACERTAFDELLRRQEDLQSQLDEHAARLAALENAVLAINNDITSLSAIAKALQENISIVSYNTISAGYLLTMSDGTTITLTNGKDGKDGQNGNNGTDGKDGKDGINAPQISVKQDTDGIYYWTLDGEFIIHNGSKLRVTGKDGEDGQSGNNGTDGKDGITPQLRVDEANNQWMMSYDGGNSWLIVRDSKGIPVPATGPRGETGPGGSQGPAGPPGAEGTFDFAISEQNGFITITYQGSSYSFPVAQLKISSSSSATFFVTETGALFGTGSNVYGQLGNGDGTNRNIPYFIMSGVKDVSNSGALSIILKSDGTVWVAGYNYSGELGLGYPNGHAYTFTRITDNAKKIYAGRNVFVIKNDNSLHGTGPNEFGQLGLGDRQNRHSLTKIMDDVSDVVQTYAHTLILKTDGAVYGTGDNNNHQLGLPHEQTPEISGHGTFITTTPLKCIENVSAIAAGYSAFSIALKKDGTVWGTGSNSNGQLGTGDLADRSTWTKLTDNGRSVAAGTASTQVLKQDGTLWVAGSNYYGELGFESPQDQSSFVQVATSVKSIFSGSYSNSTWYIRQDNTIWATGSNTYGQLGLGNTVNVRSFTQVHLRQ</sequence>
<feature type="region of interest" description="Disordered" evidence="3">
    <location>
        <begin position="207"/>
        <end position="232"/>
    </location>
</feature>
<feature type="domain" description="DUF4988" evidence="5">
    <location>
        <begin position="112"/>
        <end position="216"/>
    </location>
</feature>
<feature type="coiled-coil region" evidence="2">
    <location>
        <begin position="23"/>
        <end position="57"/>
    </location>
</feature>
<dbReference type="InterPro" id="IPR000408">
    <property type="entry name" value="Reg_chr_condens"/>
</dbReference>
<gene>
    <name evidence="6" type="ORF">DC487_06055</name>
</gene>
<dbReference type="RefSeq" id="WP_116775082.1">
    <property type="nucleotide sequence ID" value="NZ_QDKG01000002.1"/>
</dbReference>
<name>A0A2T8HJ91_9SPHI</name>
<dbReference type="InterPro" id="IPR032149">
    <property type="entry name" value="DUF4988"/>
</dbReference>
<evidence type="ECO:0000256" key="1">
    <source>
        <dbReference type="ARBA" id="ARBA00022737"/>
    </source>
</evidence>
<keyword evidence="7" id="KW-1185">Reference proteome</keyword>
<accession>A0A2T8HJ91</accession>
<feature type="compositionally biased region" description="Gly residues" evidence="3">
    <location>
        <begin position="216"/>
        <end position="225"/>
    </location>
</feature>
<keyword evidence="2" id="KW-0175">Coiled coil</keyword>
<dbReference type="OrthoDB" id="1081439at2"/>
<protein>
    <submittedName>
        <fullName evidence="6">Chromosome condensation regulator RCC1</fullName>
    </submittedName>
</protein>
<feature type="signal peptide" evidence="4">
    <location>
        <begin position="1"/>
        <end position="22"/>
    </location>
</feature>
<evidence type="ECO:0000256" key="3">
    <source>
        <dbReference type="SAM" id="MobiDB-lite"/>
    </source>
</evidence>
<dbReference type="PRINTS" id="PR00633">
    <property type="entry name" value="RCCNDNSATION"/>
</dbReference>
<dbReference type="InterPro" id="IPR051625">
    <property type="entry name" value="Signaling_Regulatory_Domain"/>
</dbReference>
<feature type="chain" id="PRO_5015575659" evidence="4">
    <location>
        <begin position="23"/>
        <end position="611"/>
    </location>
</feature>
<evidence type="ECO:0000256" key="2">
    <source>
        <dbReference type="SAM" id="Coils"/>
    </source>
</evidence>
<keyword evidence="4" id="KW-0732">Signal</keyword>
<dbReference type="PANTHER" id="PTHR22872">
    <property type="entry name" value="BTK-BINDING PROTEIN-RELATED"/>
    <property type="match status" value="1"/>
</dbReference>
<dbReference type="Pfam" id="PF16378">
    <property type="entry name" value="DUF4988"/>
    <property type="match status" value="2"/>
</dbReference>
<reference evidence="6 7" key="1">
    <citation type="submission" date="2018-04" db="EMBL/GenBank/DDBJ databases">
        <title>Sphingobacterium cortibacter sp. nov.</title>
        <authorList>
            <person name="Li Y."/>
        </authorList>
    </citation>
    <scope>NUCLEOTIDE SEQUENCE [LARGE SCALE GENOMIC DNA]</scope>
    <source>
        <strain evidence="6 7">2c-3</strain>
    </source>
</reference>
<evidence type="ECO:0000313" key="6">
    <source>
        <dbReference type="EMBL" id="PVH25509.1"/>
    </source>
</evidence>
<dbReference type="Gene3D" id="2.130.10.30">
    <property type="entry name" value="Regulator of chromosome condensation 1/beta-lactamase-inhibitor protein II"/>
    <property type="match status" value="2"/>
</dbReference>